<evidence type="ECO:0000313" key="2">
    <source>
        <dbReference type="EMBL" id="KAH6755967.1"/>
    </source>
</evidence>
<dbReference type="AlphaFoldDB" id="A0AAD4NX91"/>
<organism evidence="2 3">
    <name type="scientific">Perilla frutescens var. hirtella</name>
    <name type="common">Perilla citriodora</name>
    <name type="synonym">Perilla setoyensis</name>
    <dbReference type="NCBI Taxonomy" id="608512"/>
    <lineage>
        <taxon>Eukaryota</taxon>
        <taxon>Viridiplantae</taxon>
        <taxon>Streptophyta</taxon>
        <taxon>Embryophyta</taxon>
        <taxon>Tracheophyta</taxon>
        <taxon>Spermatophyta</taxon>
        <taxon>Magnoliopsida</taxon>
        <taxon>eudicotyledons</taxon>
        <taxon>Gunneridae</taxon>
        <taxon>Pentapetalae</taxon>
        <taxon>asterids</taxon>
        <taxon>lamiids</taxon>
        <taxon>Lamiales</taxon>
        <taxon>Lamiaceae</taxon>
        <taxon>Nepetoideae</taxon>
        <taxon>Elsholtzieae</taxon>
        <taxon>Perilla</taxon>
    </lineage>
</organism>
<name>A0AAD4NX91_PERFH</name>
<sequence length="140" mass="16045">MERESHEEADERRETVIASAASLRPNFKPKTGITESQLSKFQELHRRRLQIKAKSKIHKRDKGANGKGKSHKMAIEIQECTDQDPSKPTQDSTSASKPESRVGNLLSEVDNVTRNAAVKTRQKLYWGLDTKERWERKSNM</sequence>
<dbReference type="EMBL" id="SDAM02029574">
    <property type="protein sequence ID" value="KAH6755967.1"/>
    <property type="molecule type" value="Genomic_DNA"/>
</dbReference>
<feature type="compositionally biased region" description="Polar residues" evidence="1">
    <location>
        <begin position="86"/>
        <end position="97"/>
    </location>
</feature>
<reference evidence="2 3" key="1">
    <citation type="journal article" date="2021" name="Nat. Commun.">
        <title>Incipient diploidization of the medicinal plant Perilla within 10,000 years.</title>
        <authorList>
            <person name="Zhang Y."/>
            <person name="Shen Q."/>
            <person name="Leng L."/>
            <person name="Zhang D."/>
            <person name="Chen S."/>
            <person name="Shi Y."/>
            <person name="Ning Z."/>
            <person name="Chen S."/>
        </authorList>
    </citation>
    <scope>NUCLEOTIDE SEQUENCE [LARGE SCALE GENOMIC DNA]</scope>
    <source>
        <strain evidence="3">cv. PC099</strain>
    </source>
</reference>
<comment type="caution">
    <text evidence="2">The sequence shown here is derived from an EMBL/GenBank/DDBJ whole genome shotgun (WGS) entry which is preliminary data.</text>
</comment>
<dbReference type="InterPro" id="IPR037690">
    <property type="entry name" value="FAM204A"/>
</dbReference>
<accession>A0AAD4NX91</accession>
<feature type="compositionally biased region" description="Basic and acidic residues" evidence="1">
    <location>
        <begin position="1"/>
        <end position="15"/>
    </location>
</feature>
<keyword evidence="3" id="KW-1185">Reference proteome</keyword>
<feature type="compositionally biased region" description="Basic residues" evidence="1">
    <location>
        <begin position="45"/>
        <end position="61"/>
    </location>
</feature>
<proteinExistence type="predicted"/>
<protein>
    <submittedName>
        <fullName evidence="2">Uncharacterized protein</fullName>
    </submittedName>
</protein>
<dbReference type="PANTHER" id="PTHR14386:SF2">
    <property type="entry name" value="PROTEIN FAM204A"/>
    <property type="match status" value="1"/>
</dbReference>
<feature type="region of interest" description="Disordered" evidence="1">
    <location>
        <begin position="1"/>
        <end position="108"/>
    </location>
</feature>
<evidence type="ECO:0000313" key="3">
    <source>
        <dbReference type="Proteomes" id="UP001190926"/>
    </source>
</evidence>
<dbReference type="PANTHER" id="PTHR14386">
    <property type="entry name" value="PROTEIN FAM204A"/>
    <property type="match status" value="1"/>
</dbReference>
<evidence type="ECO:0000256" key="1">
    <source>
        <dbReference type="SAM" id="MobiDB-lite"/>
    </source>
</evidence>
<gene>
    <name evidence="2" type="ORF">C2S53_007093</name>
</gene>
<dbReference type="Proteomes" id="UP001190926">
    <property type="component" value="Unassembled WGS sequence"/>
</dbReference>